<dbReference type="EMBL" id="JACHGB010000003">
    <property type="protein sequence ID" value="MBB5271521.1"/>
    <property type="molecule type" value="Genomic_DNA"/>
</dbReference>
<organism evidence="2 3">
    <name type="scientific">Quisquiliibacterium transsilvanicum</name>
    <dbReference type="NCBI Taxonomy" id="1549638"/>
    <lineage>
        <taxon>Bacteria</taxon>
        <taxon>Pseudomonadati</taxon>
        <taxon>Pseudomonadota</taxon>
        <taxon>Betaproteobacteria</taxon>
        <taxon>Burkholderiales</taxon>
        <taxon>Burkholderiaceae</taxon>
        <taxon>Quisquiliibacterium</taxon>
    </lineage>
</organism>
<evidence type="ECO:0000313" key="3">
    <source>
        <dbReference type="Proteomes" id="UP000532440"/>
    </source>
</evidence>
<sequence>MNPYLLEELYERLGRPRWFWPAVAVVLALLLGIAGGVAPEVA</sequence>
<evidence type="ECO:0000313" key="2">
    <source>
        <dbReference type="EMBL" id="MBB5271521.1"/>
    </source>
</evidence>
<comment type="caution">
    <text evidence="2">The sequence shown here is derived from an EMBL/GenBank/DDBJ whole genome shotgun (WGS) entry which is preliminary data.</text>
</comment>
<keyword evidence="1" id="KW-0472">Membrane</keyword>
<keyword evidence="3" id="KW-1185">Reference proteome</keyword>
<protein>
    <submittedName>
        <fullName evidence="2">Putative membrane protein</fullName>
    </submittedName>
</protein>
<dbReference type="AlphaFoldDB" id="A0A7W8HHF4"/>
<keyword evidence="1" id="KW-0812">Transmembrane</keyword>
<reference evidence="2 3" key="1">
    <citation type="submission" date="2020-08" db="EMBL/GenBank/DDBJ databases">
        <title>Genomic Encyclopedia of Type Strains, Phase IV (KMG-IV): sequencing the most valuable type-strain genomes for metagenomic binning, comparative biology and taxonomic classification.</title>
        <authorList>
            <person name="Goeker M."/>
        </authorList>
    </citation>
    <scope>NUCLEOTIDE SEQUENCE [LARGE SCALE GENOMIC DNA]</scope>
    <source>
        <strain evidence="2 3">DSM 29781</strain>
    </source>
</reference>
<dbReference type="Proteomes" id="UP000532440">
    <property type="component" value="Unassembled WGS sequence"/>
</dbReference>
<name>A0A7W8HHF4_9BURK</name>
<gene>
    <name evidence="2" type="ORF">HNQ70_001531</name>
</gene>
<evidence type="ECO:0000256" key="1">
    <source>
        <dbReference type="SAM" id="Phobius"/>
    </source>
</evidence>
<keyword evidence="1" id="KW-1133">Transmembrane helix</keyword>
<dbReference type="RefSeq" id="WP_281381535.1">
    <property type="nucleotide sequence ID" value="NZ_BAABEW010000001.1"/>
</dbReference>
<feature type="transmembrane region" description="Helical" evidence="1">
    <location>
        <begin position="18"/>
        <end position="38"/>
    </location>
</feature>
<accession>A0A7W8HHF4</accession>
<proteinExistence type="predicted"/>